<dbReference type="InterPro" id="IPR036956">
    <property type="entry name" value="Impact_N_sf"/>
</dbReference>
<evidence type="ECO:0000259" key="3">
    <source>
        <dbReference type="Pfam" id="PF09186"/>
    </source>
</evidence>
<dbReference type="Pfam" id="PF01205">
    <property type="entry name" value="Impact_N"/>
    <property type="match status" value="1"/>
</dbReference>
<reference evidence="5" key="1">
    <citation type="submission" date="2017-03" db="EMBL/GenBank/DDBJ databases">
        <authorList>
            <person name="Monnet C."/>
        </authorList>
    </citation>
    <scope>NUCLEOTIDE SEQUENCE [LARGE SCALE GENOMIC DNA]</scope>
    <source>
        <strain evidence="5">SJ5-8</strain>
    </source>
</reference>
<dbReference type="PANTHER" id="PTHR16301:SF20">
    <property type="entry name" value="IMPACT FAMILY MEMBER YIGZ"/>
    <property type="match status" value="1"/>
</dbReference>
<dbReference type="GO" id="GO:0005737">
    <property type="term" value="C:cytoplasm"/>
    <property type="evidence" value="ECO:0007669"/>
    <property type="project" value="TreeGrafter"/>
</dbReference>
<dbReference type="PANTHER" id="PTHR16301">
    <property type="entry name" value="IMPACT-RELATED"/>
    <property type="match status" value="1"/>
</dbReference>
<dbReference type="SUPFAM" id="SSF54980">
    <property type="entry name" value="EF-G C-terminal domain-like"/>
    <property type="match status" value="1"/>
</dbReference>
<dbReference type="InterPro" id="IPR020568">
    <property type="entry name" value="Ribosomal_Su5_D2-typ_SF"/>
</dbReference>
<dbReference type="Gene3D" id="3.30.70.240">
    <property type="match status" value="1"/>
</dbReference>
<dbReference type="PROSITE" id="PS00910">
    <property type="entry name" value="UPF0029"/>
    <property type="match status" value="1"/>
</dbReference>
<accession>A0A2H1L4G1</accession>
<feature type="domain" description="Impact N-terminal" evidence="2">
    <location>
        <begin position="21"/>
        <end position="126"/>
    </location>
</feature>
<dbReference type="InterPro" id="IPR020569">
    <property type="entry name" value="UPF0029_Impact_CS"/>
</dbReference>
<evidence type="ECO:0000313" key="5">
    <source>
        <dbReference type="Proteomes" id="UP000234462"/>
    </source>
</evidence>
<gene>
    <name evidence="4" type="ORF">BJEO58_01375</name>
</gene>
<organism evidence="4 5">
    <name type="scientific">Brevibacterium jeotgali</name>
    <dbReference type="NCBI Taxonomy" id="1262550"/>
    <lineage>
        <taxon>Bacteria</taxon>
        <taxon>Bacillati</taxon>
        <taxon>Actinomycetota</taxon>
        <taxon>Actinomycetes</taxon>
        <taxon>Micrococcales</taxon>
        <taxon>Brevibacteriaceae</taxon>
        <taxon>Brevibacterium</taxon>
    </lineage>
</organism>
<protein>
    <submittedName>
        <fullName evidence="4">Uncharacterized protein, YigZ family</fullName>
    </submittedName>
</protein>
<dbReference type="InterPro" id="IPR015269">
    <property type="entry name" value="UPF0029_Impact_C"/>
</dbReference>
<proteinExistence type="inferred from homology"/>
<dbReference type="RefSeq" id="WP_101588732.1">
    <property type="nucleotide sequence ID" value="NZ_FXZM01000005.1"/>
</dbReference>
<dbReference type="Gene3D" id="3.30.230.30">
    <property type="entry name" value="Impact, N-terminal domain"/>
    <property type="match status" value="1"/>
</dbReference>
<keyword evidence="5" id="KW-1185">Reference proteome</keyword>
<dbReference type="EMBL" id="FXZM01000005">
    <property type="protein sequence ID" value="SMY11787.1"/>
    <property type="molecule type" value="Genomic_DNA"/>
</dbReference>
<name>A0A2H1L4G1_9MICO</name>
<dbReference type="OrthoDB" id="9813771at2"/>
<comment type="similarity">
    <text evidence="1">Belongs to the IMPACT family.</text>
</comment>
<evidence type="ECO:0000256" key="1">
    <source>
        <dbReference type="ARBA" id="ARBA00007665"/>
    </source>
</evidence>
<evidence type="ECO:0000313" key="4">
    <source>
        <dbReference type="EMBL" id="SMY11787.1"/>
    </source>
</evidence>
<sequence>MASPTSYRTLTGAVEAEIEIKRSRFLGLLAPVPDEEGAREVIAQRRADHPRARHHCTAFVLDPDSRTRRFSDDGEPAGTAGAPILDVLVGHELTYVLAVVTRYFGGTLLGAGGLVRAYGDAASQAVATARIVTHSQHVPVTVTVDYALAAAIDRMARAAGWTTESEYGAEVVVTVRIPPAELDAGLHSLADVSAGSVDPAIGAPAWSA</sequence>
<dbReference type="InterPro" id="IPR035647">
    <property type="entry name" value="EFG_III/V"/>
</dbReference>
<dbReference type="Proteomes" id="UP000234462">
    <property type="component" value="Unassembled WGS sequence"/>
</dbReference>
<dbReference type="AlphaFoldDB" id="A0A2H1L4G1"/>
<feature type="domain" description="UPF0029" evidence="3">
    <location>
        <begin position="142"/>
        <end position="195"/>
    </location>
</feature>
<dbReference type="InterPro" id="IPR001498">
    <property type="entry name" value="Impact_N"/>
</dbReference>
<evidence type="ECO:0000259" key="2">
    <source>
        <dbReference type="Pfam" id="PF01205"/>
    </source>
</evidence>
<dbReference type="GO" id="GO:0006446">
    <property type="term" value="P:regulation of translational initiation"/>
    <property type="evidence" value="ECO:0007669"/>
    <property type="project" value="TreeGrafter"/>
</dbReference>
<dbReference type="Pfam" id="PF09186">
    <property type="entry name" value="DUF1949"/>
    <property type="match status" value="1"/>
</dbReference>
<dbReference type="InterPro" id="IPR023582">
    <property type="entry name" value="Impact"/>
</dbReference>
<dbReference type="SUPFAM" id="SSF54211">
    <property type="entry name" value="Ribosomal protein S5 domain 2-like"/>
    <property type="match status" value="1"/>
</dbReference>